<feature type="signal peptide" evidence="1">
    <location>
        <begin position="1"/>
        <end position="18"/>
    </location>
</feature>
<sequence>MHFLSILITASLASSAIAHPGPHRKATRAEIARRGELSARCSEHVGQYNDRRRKRSLSKRQNTTTVEITTESPYYHTIQNETCVLTPEVTAGPYWWRNSQTLRQDMTEGQPGVPLLLDVGVLDMATCEPLEGVLVDFWHCNATGKYSSFSGLPADEPIDTILAELNVTDFEIGKSDIHTDEVTFLRGMWPTDRNGMVEMKSIFPGFYYGRAIHIHIQVHTDWVLRENGTLASGKTVSTGQVFFDEALEQEIMALQPYASVTEFDRLTNDLDNTYNNENTGAYNALVSVVPMDGKDVTNGMIGYVTIGVDTEAVESFPV</sequence>
<keyword evidence="1" id="KW-0732">Signal</keyword>
<feature type="chain" id="PRO_5016355493" evidence="1">
    <location>
        <begin position="19"/>
        <end position="318"/>
    </location>
</feature>
<dbReference type="Proteomes" id="UP000248423">
    <property type="component" value="Unassembled WGS sequence"/>
</dbReference>
<evidence type="ECO:0000256" key="1">
    <source>
        <dbReference type="SAM" id="SignalP"/>
    </source>
</evidence>
<keyword evidence="3" id="KW-0223">Dioxygenase</keyword>
<feature type="domain" description="Intradiol ring-cleavage dioxygenases" evidence="2">
    <location>
        <begin position="100"/>
        <end position="218"/>
    </location>
</feature>
<dbReference type="STRING" id="1448318.A0A319ET86"/>
<dbReference type="CDD" id="cd03457">
    <property type="entry name" value="intradiol_dioxygenase_like"/>
    <property type="match status" value="1"/>
</dbReference>
<evidence type="ECO:0000259" key="2">
    <source>
        <dbReference type="Pfam" id="PF00775"/>
    </source>
</evidence>
<dbReference type="OrthoDB" id="121380at2759"/>
<dbReference type="InterPro" id="IPR015889">
    <property type="entry name" value="Intradiol_dOase_core"/>
</dbReference>
<keyword evidence="4" id="KW-1185">Reference proteome</keyword>
<dbReference type="GO" id="GO:0016702">
    <property type="term" value="F:oxidoreductase activity, acting on single donors with incorporation of molecular oxygen, incorporation of two atoms of oxygen"/>
    <property type="evidence" value="ECO:0007669"/>
    <property type="project" value="InterPro"/>
</dbReference>
<accession>A0A319ET86</accession>
<dbReference type="SUPFAM" id="SSF49482">
    <property type="entry name" value="Aromatic compound dioxygenase"/>
    <property type="match status" value="1"/>
</dbReference>
<protein>
    <submittedName>
        <fullName evidence="3">Aromatic compound dioxygenase</fullName>
    </submittedName>
</protein>
<reference evidence="3 4" key="1">
    <citation type="submission" date="2018-02" db="EMBL/GenBank/DDBJ databases">
        <title>The genomes of Aspergillus section Nigri reveals drivers in fungal speciation.</title>
        <authorList>
            <consortium name="DOE Joint Genome Institute"/>
            <person name="Vesth T.C."/>
            <person name="Nybo J."/>
            <person name="Theobald S."/>
            <person name="Brandl J."/>
            <person name="Frisvad J.C."/>
            <person name="Nielsen K.F."/>
            <person name="Lyhne E.K."/>
            <person name="Kogle M.E."/>
            <person name="Kuo A."/>
            <person name="Riley R."/>
            <person name="Clum A."/>
            <person name="Nolan M."/>
            <person name="Lipzen A."/>
            <person name="Salamov A."/>
            <person name="Henrissat B."/>
            <person name="Wiebenga A."/>
            <person name="De vries R.P."/>
            <person name="Grigoriev I.V."/>
            <person name="Mortensen U.H."/>
            <person name="Andersen M.R."/>
            <person name="Baker S.E."/>
        </authorList>
    </citation>
    <scope>NUCLEOTIDE SEQUENCE [LARGE SCALE GENOMIC DNA]</scope>
    <source>
        <strain evidence="3 4">CBS 121057</strain>
    </source>
</reference>
<evidence type="ECO:0000313" key="4">
    <source>
        <dbReference type="Proteomes" id="UP000248423"/>
    </source>
</evidence>
<dbReference type="GO" id="GO:0008199">
    <property type="term" value="F:ferric iron binding"/>
    <property type="evidence" value="ECO:0007669"/>
    <property type="project" value="InterPro"/>
</dbReference>
<organism evidence="3 4">
    <name type="scientific">Aspergillus sclerotiicarbonarius (strain CBS 121057 / IBT 28362)</name>
    <dbReference type="NCBI Taxonomy" id="1448318"/>
    <lineage>
        <taxon>Eukaryota</taxon>
        <taxon>Fungi</taxon>
        <taxon>Dikarya</taxon>
        <taxon>Ascomycota</taxon>
        <taxon>Pezizomycotina</taxon>
        <taxon>Eurotiomycetes</taxon>
        <taxon>Eurotiomycetidae</taxon>
        <taxon>Eurotiales</taxon>
        <taxon>Aspergillaceae</taxon>
        <taxon>Aspergillus</taxon>
        <taxon>Aspergillus subgen. Circumdati</taxon>
    </lineage>
</organism>
<dbReference type="VEuPathDB" id="FungiDB:BO78DRAFT_444336"/>
<dbReference type="Pfam" id="PF00775">
    <property type="entry name" value="Dioxygenase_C"/>
    <property type="match status" value="1"/>
</dbReference>
<dbReference type="PANTHER" id="PTHR34315:SF1">
    <property type="entry name" value="INTRADIOL RING-CLEAVAGE DIOXYGENASES DOMAIN-CONTAINING PROTEIN-RELATED"/>
    <property type="match status" value="1"/>
</dbReference>
<name>A0A319ET86_ASPSB</name>
<keyword evidence="3" id="KW-0560">Oxidoreductase</keyword>
<dbReference type="Gene3D" id="2.60.130.10">
    <property type="entry name" value="Aromatic compound dioxygenase"/>
    <property type="match status" value="1"/>
</dbReference>
<proteinExistence type="predicted"/>
<dbReference type="InterPro" id="IPR000627">
    <property type="entry name" value="Intradiol_dOase_C"/>
</dbReference>
<dbReference type="AlphaFoldDB" id="A0A319ET86"/>
<dbReference type="EMBL" id="KZ826344">
    <property type="protein sequence ID" value="PYI07144.1"/>
    <property type="molecule type" value="Genomic_DNA"/>
</dbReference>
<gene>
    <name evidence="3" type="ORF">BO78DRAFT_444336</name>
</gene>
<dbReference type="PANTHER" id="PTHR34315">
    <property type="match status" value="1"/>
</dbReference>
<evidence type="ECO:0000313" key="3">
    <source>
        <dbReference type="EMBL" id="PYI07144.1"/>
    </source>
</evidence>